<reference evidence="1 2" key="1">
    <citation type="submission" date="2012-05" db="EMBL/GenBank/DDBJ databases">
        <authorList>
            <person name="Weinstock G."/>
            <person name="Sodergren E."/>
            <person name="Lobos E.A."/>
            <person name="Fulton L."/>
            <person name="Fulton R."/>
            <person name="Courtney L."/>
            <person name="Fronick C."/>
            <person name="O'Laughlin M."/>
            <person name="Godfrey J."/>
            <person name="Wilson R.M."/>
            <person name="Miner T."/>
            <person name="Farmer C."/>
            <person name="Delehaunty K."/>
            <person name="Cordes M."/>
            <person name="Minx P."/>
            <person name="Tomlinson C."/>
            <person name="Chen J."/>
            <person name="Wollam A."/>
            <person name="Pepin K.H."/>
            <person name="Bhonagiri V."/>
            <person name="Zhang X."/>
            <person name="Suruliraj S."/>
            <person name="Warren W."/>
            <person name="Mitreva M."/>
            <person name="Mardis E.R."/>
            <person name="Wilson R.K."/>
        </authorList>
    </citation>
    <scope>NUCLEOTIDE SEQUENCE [LARGE SCALE GENOMIC DNA]</scope>
    <source>
        <strain evidence="1 2">F0235</strain>
    </source>
</reference>
<evidence type="ECO:0000313" key="2">
    <source>
        <dbReference type="Proteomes" id="UP000010445"/>
    </source>
</evidence>
<proteinExistence type="predicted"/>
<dbReference type="Proteomes" id="UP000010445">
    <property type="component" value="Unassembled WGS sequence"/>
</dbReference>
<dbReference type="AlphaFoldDB" id="L1MFL5"/>
<protein>
    <submittedName>
        <fullName evidence="1">Uncharacterized protein</fullName>
    </submittedName>
</protein>
<dbReference type="PATRIC" id="fig|1035195.3.peg.1468"/>
<sequence length="75" mass="8571">MLLDARPYRISPHIHPCSTDIYVCTFPERSLGKFELLEHTNSRKGWIMIPSPHTARNTFPADTVELNVDMSACIK</sequence>
<keyword evidence="2" id="KW-1185">Reference proteome</keyword>
<dbReference type="HOGENOM" id="CLU_2664858_0_0_11"/>
<evidence type="ECO:0000313" key="1">
    <source>
        <dbReference type="EMBL" id="EKX89726.1"/>
    </source>
</evidence>
<name>L1MFL5_9CORY</name>
<gene>
    <name evidence="1" type="ORF">HMPREF9997_01629</name>
</gene>
<comment type="caution">
    <text evidence="1">The sequence shown here is derived from an EMBL/GenBank/DDBJ whole genome shotgun (WGS) entry which is preliminary data.</text>
</comment>
<accession>L1MFL5</accession>
<dbReference type="STRING" id="1035195.HMPREF9997_01629"/>
<dbReference type="EMBL" id="AMEM01000022">
    <property type="protein sequence ID" value="EKX89726.1"/>
    <property type="molecule type" value="Genomic_DNA"/>
</dbReference>
<organism evidence="1 2">
    <name type="scientific">Corynebacterium durum F0235</name>
    <dbReference type="NCBI Taxonomy" id="1035195"/>
    <lineage>
        <taxon>Bacteria</taxon>
        <taxon>Bacillati</taxon>
        <taxon>Actinomycetota</taxon>
        <taxon>Actinomycetes</taxon>
        <taxon>Mycobacteriales</taxon>
        <taxon>Corynebacteriaceae</taxon>
        <taxon>Corynebacterium</taxon>
    </lineage>
</organism>